<keyword evidence="1" id="KW-0067">ATP-binding</keyword>
<dbReference type="EMBL" id="HBUF01170574">
    <property type="protein sequence ID" value="CAG6652234.1"/>
    <property type="molecule type" value="Transcribed_RNA"/>
</dbReference>
<sequence>MSLLETNKPFLVNPLRLPALPTLLLFSSSIETNSDLTHLVFDSWIEVQSLPMNQTDVELCVRTGIRIRTSWTRLLDYQLKKENSRDVGLLEAALTTDLVLFMSPLSSATHFGYSLKRLLPADMKTIYRGRSSMDSELEDMGSNPFVSDYQMSRDETLGGVRVAPYLVYDCLADGGSLALFSCPGCNLDLQLTTLEKLQHLQHCAPESDSPEDNTAASQLIQGDHKNSSSYFCDICNKGYPHFNSVAILKHKKSHSSIVMPS</sequence>
<keyword evidence="1" id="KW-0547">Nucleotide-binding</keyword>
<dbReference type="GO" id="GO:0004386">
    <property type="term" value="F:helicase activity"/>
    <property type="evidence" value="ECO:0007669"/>
    <property type="project" value="UniProtKB-KW"/>
</dbReference>
<keyword evidence="1" id="KW-0347">Helicase</keyword>
<proteinExistence type="predicted"/>
<name>A0A8D8WBW1_9HEMI</name>
<evidence type="ECO:0000313" key="1">
    <source>
        <dbReference type="EMBL" id="CAG6652234.1"/>
    </source>
</evidence>
<keyword evidence="1" id="KW-0378">Hydrolase</keyword>
<accession>A0A8D8WBW1</accession>
<dbReference type="AlphaFoldDB" id="A0A8D8WBW1"/>
<reference evidence="1" key="1">
    <citation type="submission" date="2021-05" db="EMBL/GenBank/DDBJ databases">
        <authorList>
            <person name="Alioto T."/>
            <person name="Alioto T."/>
            <person name="Gomez Garrido J."/>
        </authorList>
    </citation>
    <scope>NUCLEOTIDE SEQUENCE</scope>
</reference>
<organism evidence="1">
    <name type="scientific">Cacopsylla melanoneura</name>
    <dbReference type="NCBI Taxonomy" id="428564"/>
    <lineage>
        <taxon>Eukaryota</taxon>
        <taxon>Metazoa</taxon>
        <taxon>Ecdysozoa</taxon>
        <taxon>Arthropoda</taxon>
        <taxon>Hexapoda</taxon>
        <taxon>Insecta</taxon>
        <taxon>Pterygota</taxon>
        <taxon>Neoptera</taxon>
        <taxon>Paraneoptera</taxon>
        <taxon>Hemiptera</taxon>
        <taxon>Sternorrhyncha</taxon>
        <taxon>Psylloidea</taxon>
        <taxon>Psyllidae</taxon>
        <taxon>Psyllinae</taxon>
        <taxon>Cacopsylla</taxon>
    </lineage>
</organism>
<protein>
    <submittedName>
        <fullName evidence="1">Probable ATP-dependent RNA helicase DHX34</fullName>
    </submittedName>
</protein>